<sequence length="324" mass="35559">MDTAARWRAPAIILGVAALAPLAAGLVLGWANWVTVPVTLVALGIAGLVVKQVLFYREQRELRAAAVRERAKPAPEPTPHAEHHVPAIPVDSAEPYYRFVLTCTVCWQPNASLPQHGNLRGLAVHSILERARSVTVTGSPTETEVVQTRLAAELGAMAPDRSGQIIAWAENVGLAVPEEDARRLDRLTELRKEKQVRHHEQELEQRTRAYLADEILTDPGTAVVWWLARHPEQVKEAADLIPTFAKITAAVTKTEIAPQYAERLDERPTLSAVGWPRLSGTSEEDRRALPVSDAPEQPLWPRGSRDHGDFDEPEDGGSSSSSAR</sequence>
<reference evidence="4" key="1">
    <citation type="submission" date="2016-10" db="EMBL/GenBank/DDBJ databases">
        <authorList>
            <person name="Varghese N."/>
            <person name="Submissions S."/>
        </authorList>
    </citation>
    <scope>NUCLEOTIDE SEQUENCE [LARGE SCALE GENOMIC DNA]</scope>
    <source>
        <strain evidence="4">DSM 44260</strain>
    </source>
</reference>
<dbReference type="AlphaFoldDB" id="A0A1H9PF72"/>
<protein>
    <submittedName>
        <fullName evidence="3">Uncharacterized protein</fullName>
    </submittedName>
</protein>
<feature type="transmembrane region" description="Helical" evidence="2">
    <location>
        <begin position="12"/>
        <end position="31"/>
    </location>
</feature>
<feature type="region of interest" description="Disordered" evidence="1">
    <location>
        <begin position="273"/>
        <end position="324"/>
    </location>
</feature>
<evidence type="ECO:0000313" key="3">
    <source>
        <dbReference type="EMBL" id="SER46787.1"/>
    </source>
</evidence>
<keyword evidence="2" id="KW-0472">Membrane</keyword>
<evidence type="ECO:0000256" key="2">
    <source>
        <dbReference type="SAM" id="Phobius"/>
    </source>
</evidence>
<evidence type="ECO:0000256" key="1">
    <source>
        <dbReference type="SAM" id="MobiDB-lite"/>
    </source>
</evidence>
<dbReference type="RefSeq" id="WP_092775964.1">
    <property type="nucleotide sequence ID" value="NZ_FOGI01000003.1"/>
</dbReference>
<keyword evidence="4" id="KW-1185">Reference proteome</keyword>
<feature type="transmembrane region" description="Helical" evidence="2">
    <location>
        <begin position="37"/>
        <end position="56"/>
    </location>
</feature>
<dbReference type="Proteomes" id="UP000199051">
    <property type="component" value="Unassembled WGS sequence"/>
</dbReference>
<proteinExistence type="predicted"/>
<name>A0A1H9PF72_9PSEU</name>
<dbReference type="EMBL" id="FOGI01000003">
    <property type="protein sequence ID" value="SER46787.1"/>
    <property type="molecule type" value="Genomic_DNA"/>
</dbReference>
<dbReference type="STRING" id="155974.SAMN04487818_103425"/>
<keyword evidence="2" id="KW-0812">Transmembrane</keyword>
<keyword evidence="2" id="KW-1133">Transmembrane helix</keyword>
<evidence type="ECO:0000313" key="4">
    <source>
        <dbReference type="Proteomes" id="UP000199051"/>
    </source>
</evidence>
<organism evidence="3 4">
    <name type="scientific">Actinokineospora terrae</name>
    <dbReference type="NCBI Taxonomy" id="155974"/>
    <lineage>
        <taxon>Bacteria</taxon>
        <taxon>Bacillati</taxon>
        <taxon>Actinomycetota</taxon>
        <taxon>Actinomycetes</taxon>
        <taxon>Pseudonocardiales</taxon>
        <taxon>Pseudonocardiaceae</taxon>
        <taxon>Actinokineospora</taxon>
    </lineage>
</organism>
<gene>
    <name evidence="3" type="ORF">SAMN04487818_103425</name>
</gene>
<accession>A0A1H9PF72</accession>